<feature type="compositionally biased region" description="Basic and acidic residues" evidence="1">
    <location>
        <begin position="18"/>
        <end position="29"/>
    </location>
</feature>
<proteinExistence type="predicted"/>
<protein>
    <submittedName>
        <fullName evidence="2">Uncharacterized protein</fullName>
    </submittedName>
</protein>
<feature type="compositionally biased region" description="Polar residues" evidence="1">
    <location>
        <begin position="68"/>
        <end position="78"/>
    </location>
</feature>
<gene>
    <name evidence="2" type="ORF">M413DRAFT_409936</name>
</gene>
<evidence type="ECO:0000256" key="1">
    <source>
        <dbReference type="SAM" id="MobiDB-lite"/>
    </source>
</evidence>
<sequence length="663" mass="70982">MDDEADSESTDDEDDDPLPNHKKEEEDPFGRNGAVNHAARPASREVKPHEEGEEEEEEDDDIEVVTGAGNTTPSSAFLSQRHGQDPAMVNTSVIAPTTKRTSSGDTFSFVNDVLRSPSEATVFASGRNQDLMDALGAIHFEPHTVKPSQSGAAVKKNLIQSSLKVKQSKAAVPMDNALARSSNIVNSLPVVAKPARVCQLLRTKKLNVPPPASTSASSKGKQKENSKDPKSLKPQGLSSSKHKKAAARLESILALKSPAPASTSSKGKGETGKHEGPEAVEGSRPSEGSAKPGPRSAHVQYKQAVARPESILDAVPTKAFSLAPFKPAGGWIFKPVMNIAPRSTSNDVLKPAVGNAGQTKGLTFGSATRLPQSLAAALNDYDTDMDDTPQSVGDSIAQSEVLDFSSPPSALDLSNGGVLSLPFFSPSFTTPQSDLDIATYEVNMEDIESIPKPAVKPSGYIPPFFIVAPPNFVFQRPDVVVHPIIGRRRTYCEAFSLQERAFRPSPGKKFKRKASTRGEASDNSIPSFASVSAGSSVYVVSPFVPVAPPAVAPVAAASVPTTIASILGKRRHFEDSEEEHTIPSNNSNPEISSKKYKLDHYLSPELLEMELEAMRRAFERLSMASECQKVVNKDGAGEVVVVVDYKLSRTTNVRPSKRHPPSL</sequence>
<dbReference type="EMBL" id="KN831779">
    <property type="protein sequence ID" value="KIM41687.1"/>
    <property type="molecule type" value="Genomic_DNA"/>
</dbReference>
<reference evidence="2 3" key="1">
    <citation type="submission" date="2014-04" db="EMBL/GenBank/DDBJ databases">
        <authorList>
            <consortium name="DOE Joint Genome Institute"/>
            <person name="Kuo A."/>
            <person name="Gay G."/>
            <person name="Dore J."/>
            <person name="Kohler A."/>
            <person name="Nagy L.G."/>
            <person name="Floudas D."/>
            <person name="Copeland A."/>
            <person name="Barry K.W."/>
            <person name="Cichocki N."/>
            <person name="Veneault-Fourrey C."/>
            <person name="LaButti K."/>
            <person name="Lindquist E.A."/>
            <person name="Lipzen A."/>
            <person name="Lundell T."/>
            <person name="Morin E."/>
            <person name="Murat C."/>
            <person name="Sun H."/>
            <person name="Tunlid A."/>
            <person name="Henrissat B."/>
            <person name="Grigoriev I.V."/>
            <person name="Hibbett D.S."/>
            <person name="Martin F."/>
            <person name="Nordberg H.P."/>
            <person name="Cantor M.N."/>
            <person name="Hua S.X."/>
        </authorList>
    </citation>
    <scope>NUCLEOTIDE SEQUENCE [LARGE SCALE GENOMIC DNA]</scope>
    <source>
        <strain evidence="3">h7</strain>
    </source>
</reference>
<dbReference type="AlphaFoldDB" id="A0A0C2YKZ9"/>
<feature type="region of interest" description="Disordered" evidence="1">
    <location>
        <begin position="1"/>
        <end position="83"/>
    </location>
</feature>
<name>A0A0C2YKZ9_HEBCY</name>
<feature type="compositionally biased region" description="Basic and acidic residues" evidence="1">
    <location>
        <begin position="221"/>
        <end position="231"/>
    </location>
</feature>
<feature type="region of interest" description="Disordered" evidence="1">
    <location>
        <begin position="203"/>
        <end position="300"/>
    </location>
</feature>
<accession>A0A0C2YKZ9</accession>
<dbReference type="HOGENOM" id="CLU_374697_0_0_1"/>
<dbReference type="Proteomes" id="UP000053424">
    <property type="component" value="Unassembled WGS sequence"/>
</dbReference>
<feature type="compositionally biased region" description="Basic and acidic residues" evidence="1">
    <location>
        <begin position="267"/>
        <end position="277"/>
    </location>
</feature>
<evidence type="ECO:0000313" key="3">
    <source>
        <dbReference type="Proteomes" id="UP000053424"/>
    </source>
</evidence>
<organism evidence="2 3">
    <name type="scientific">Hebeloma cylindrosporum</name>
    <dbReference type="NCBI Taxonomy" id="76867"/>
    <lineage>
        <taxon>Eukaryota</taxon>
        <taxon>Fungi</taxon>
        <taxon>Dikarya</taxon>
        <taxon>Basidiomycota</taxon>
        <taxon>Agaricomycotina</taxon>
        <taxon>Agaricomycetes</taxon>
        <taxon>Agaricomycetidae</taxon>
        <taxon>Agaricales</taxon>
        <taxon>Agaricineae</taxon>
        <taxon>Hymenogastraceae</taxon>
        <taxon>Hebeloma</taxon>
    </lineage>
</organism>
<evidence type="ECO:0000313" key="2">
    <source>
        <dbReference type="EMBL" id="KIM41687.1"/>
    </source>
</evidence>
<feature type="compositionally biased region" description="Acidic residues" evidence="1">
    <location>
        <begin position="1"/>
        <end position="17"/>
    </location>
</feature>
<feature type="compositionally biased region" description="Basic residues" evidence="1">
    <location>
        <begin position="506"/>
        <end position="515"/>
    </location>
</feature>
<keyword evidence="3" id="KW-1185">Reference proteome</keyword>
<feature type="compositionally biased region" description="Acidic residues" evidence="1">
    <location>
        <begin position="51"/>
        <end position="63"/>
    </location>
</feature>
<reference evidence="3" key="2">
    <citation type="submission" date="2015-01" db="EMBL/GenBank/DDBJ databases">
        <title>Evolutionary Origins and Diversification of the Mycorrhizal Mutualists.</title>
        <authorList>
            <consortium name="DOE Joint Genome Institute"/>
            <consortium name="Mycorrhizal Genomics Consortium"/>
            <person name="Kohler A."/>
            <person name="Kuo A."/>
            <person name="Nagy L.G."/>
            <person name="Floudas D."/>
            <person name="Copeland A."/>
            <person name="Barry K.W."/>
            <person name="Cichocki N."/>
            <person name="Veneault-Fourrey C."/>
            <person name="LaButti K."/>
            <person name="Lindquist E.A."/>
            <person name="Lipzen A."/>
            <person name="Lundell T."/>
            <person name="Morin E."/>
            <person name="Murat C."/>
            <person name="Riley R."/>
            <person name="Ohm R."/>
            <person name="Sun H."/>
            <person name="Tunlid A."/>
            <person name="Henrissat B."/>
            <person name="Grigoriev I.V."/>
            <person name="Hibbett D.S."/>
            <person name="Martin F."/>
        </authorList>
    </citation>
    <scope>NUCLEOTIDE SEQUENCE [LARGE SCALE GENOMIC DNA]</scope>
    <source>
        <strain evidence="3">h7</strain>
    </source>
</reference>
<feature type="region of interest" description="Disordered" evidence="1">
    <location>
        <begin position="506"/>
        <end position="525"/>
    </location>
</feature>